<protein>
    <recommendedName>
        <fullName evidence="2">RNase H type-1 domain-containing protein</fullName>
    </recommendedName>
</protein>
<comment type="caution">
    <text evidence="3">The sequence shown here is derived from an EMBL/GenBank/DDBJ whole genome shotgun (WGS) entry which is preliminary data.</text>
</comment>
<evidence type="ECO:0000313" key="3">
    <source>
        <dbReference type="EMBL" id="KAK4583689.1"/>
    </source>
</evidence>
<dbReference type="InterPro" id="IPR036397">
    <property type="entry name" value="RNaseH_sf"/>
</dbReference>
<dbReference type="SUPFAM" id="SSF53098">
    <property type="entry name" value="Ribonuclease H-like"/>
    <property type="match status" value="1"/>
</dbReference>
<dbReference type="GO" id="GO:0003676">
    <property type="term" value="F:nucleic acid binding"/>
    <property type="evidence" value="ECO:0007669"/>
    <property type="project" value="InterPro"/>
</dbReference>
<sequence length="634" mass="71206">MRNESPFECSQSHCEPDLAFVAEKSKHIAPKGELVIKGRETAPLVIPKELLKRIDPSLRPNKSDIVEANHKGTRQDYGFILDRMKSKMAGWKSNLLSLAGRIVLTQSVTSTIPSYVMQYTALPPKILQGIDKLNRNFLWGTSESRKKVHLIGWNKITKAKEEGGQRRRTRSSACPPTSSPTWIGLKKGEATFLNGSKWTAGRNSSLSLWFDKWMNKGTLRSQIEGPLNKGEENLSLREISNFSGWNWGNISFAFPKSLALEMKATPLPFSNQGEDRLSWFSSPNGDFKLKEAYRLANKGDNNMVWQHFKGDWVWKQCCHQSIPVRALLAQRGMDIPFLCPVFNHEPETILHALRDCPKAQSFWNSLSPPFRSNLFYGLQLVDWLKLNCKTSMSSPSSNINWSILFPFAVWTFWLHRNCIAFDNPHQHKDLKRETMAKASEFLYLGMTEKHNPVKAKIQVQWLPPPVNWVKLNSDGSSMGNPGLAGGGGLIRNEKGEWIKGYARAIGVTTSVAAELWALRDGIRLCSALNFPAVFVELDSKLVVDLLNKELDNPNGIDVLVSDCRESLKAIPCVRIQHCYREANKCADALARRGALLSQDFSILIFPPLDVALLLSLDSAGALYDRFVPSVLEAG</sequence>
<dbReference type="PANTHER" id="PTHR47723">
    <property type="entry name" value="OS05G0353850 PROTEIN"/>
    <property type="match status" value="1"/>
</dbReference>
<gene>
    <name evidence="3" type="ORF">RGQ29_021711</name>
</gene>
<dbReference type="InterPro" id="IPR053151">
    <property type="entry name" value="RNase_H-like"/>
</dbReference>
<accession>A0AAN7INA5</accession>
<dbReference type="CDD" id="cd06222">
    <property type="entry name" value="RNase_H_like"/>
    <property type="match status" value="1"/>
</dbReference>
<dbReference type="InterPro" id="IPR044730">
    <property type="entry name" value="RNase_H-like_dom_plant"/>
</dbReference>
<dbReference type="InterPro" id="IPR012337">
    <property type="entry name" value="RNaseH-like_sf"/>
</dbReference>
<proteinExistence type="predicted"/>
<keyword evidence="4" id="KW-1185">Reference proteome</keyword>
<feature type="domain" description="RNase H type-1" evidence="2">
    <location>
        <begin position="465"/>
        <end position="595"/>
    </location>
</feature>
<dbReference type="PANTHER" id="PTHR47723:SF19">
    <property type="entry name" value="POLYNUCLEOTIDYL TRANSFERASE, RIBONUCLEASE H-LIKE SUPERFAMILY PROTEIN"/>
    <property type="match status" value="1"/>
</dbReference>
<dbReference type="InterPro" id="IPR002156">
    <property type="entry name" value="RNaseH_domain"/>
</dbReference>
<organism evidence="3 4">
    <name type="scientific">Quercus rubra</name>
    <name type="common">Northern red oak</name>
    <name type="synonym">Quercus borealis</name>
    <dbReference type="NCBI Taxonomy" id="3512"/>
    <lineage>
        <taxon>Eukaryota</taxon>
        <taxon>Viridiplantae</taxon>
        <taxon>Streptophyta</taxon>
        <taxon>Embryophyta</taxon>
        <taxon>Tracheophyta</taxon>
        <taxon>Spermatophyta</taxon>
        <taxon>Magnoliopsida</taxon>
        <taxon>eudicotyledons</taxon>
        <taxon>Gunneridae</taxon>
        <taxon>Pentapetalae</taxon>
        <taxon>rosids</taxon>
        <taxon>fabids</taxon>
        <taxon>Fagales</taxon>
        <taxon>Fagaceae</taxon>
        <taxon>Quercus</taxon>
    </lineage>
</organism>
<dbReference type="Gene3D" id="3.30.420.10">
    <property type="entry name" value="Ribonuclease H-like superfamily/Ribonuclease H"/>
    <property type="match status" value="1"/>
</dbReference>
<dbReference type="AlphaFoldDB" id="A0AAN7INA5"/>
<dbReference type="Pfam" id="PF13456">
    <property type="entry name" value="RVT_3"/>
    <property type="match status" value="1"/>
</dbReference>
<dbReference type="InterPro" id="IPR026960">
    <property type="entry name" value="RVT-Znf"/>
</dbReference>
<feature type="region of interest" description="Disordered" evidence="1">
    <location>
        <begin position="161"/>
        <end position="180"/>
    </location>
</feature>
<evidence type="ECO:0000259" key="2">
    <source>
        <dbReference type="PROSITE" id="PS50879"/>
    </source>
</evidence>
<reference evidence="3 4" key="1">
    <citation type="journal article" date="2023" name="G3 (Bethesda)">
        <title>A haplotype-resolved chromosome-scale genome for Quercus rubra L. provides insights into the genetics of adaptive traits for red oak species.</title>
        <authorList>
            <person name="Kapoor B."/>
            <person name="Jenkins J."/>
            <person name="Schmutz J."/>
            <person name="Zhebentyayeva T."/>
            <person name="Kuelheim C."/>
            <person name="Coggeshall M."/>
            <person name="Heim C."/>
            <person name="Lasky J.R."/>
            <person name="Leites L."/>
            <person name="Islam-Faridi N."/>
            <person name="Romero-Severson J."/>
            <person name="DeLeo V.L."/>
            <person name="Lucas S.M."/>
            <person name="Lazic D."/>
            <person name="Gailing O."/>
            <person name="Carlson J."/>
            <person name="Staton M."/>
        </authorList>
    </citation>
    <scope>NUCLEOTIDE SEQUENCE [LARGE SCALE GENOMIC DNA]</scope>
    <source>
        <strain evidence="3">Pseudo-F2</strain>
    </source>
</reference>
<evidence type="ECO:0000256" key="1">
    <source>
        <dbReference type="SAM" id="MobiDB-lite"/>
    </source>
</evidence>
<dbReference type="PROSITE" id="PS50879">
    <property type="entry name" value="RNASE_H_1"/>
    <property type="match status" value="1"/>
</dbReference>
<dbReference type="GO" id="GO:0004523">
    <property type="term" value="F:RNA-DNA hybrid ribonuclease activity"/>
    <property type="evidence" value="ECO:0007669"/>
    <property type="project" value="InterPro"/>
</dbReference>
<evidence type="ECO:0000313" key="4">
    <source>
        <dbReference type="Proteomes" id="UP001324115"/>
    </source>
</evidence>
<name>A0AAN7INA5_QUERU</name>
<dbReference type="Proteomes" id="UP001324115">
    <property type="component" value="Unassembled WGS sequence"/>
</dbReference>
<dbReference type="EMBL" id="JAXUIC010000006">
    <property type="protein sequence ID" value="KAK4583689.1"/>
    <property type="molecule type" value="Genomic_DNA"/>
</dbReference>
<feature type="compositionally biased region" description="Polar residues" evidence="1">
    <location>
        <begin position="171"/>
        <end position="180"/>
    </location>
</feature>
<dbReference type="Pfam" id="PF13966">
    <property type="entry name" value="zf-RVT"/>
    <property type="match status" value="1"/>
</dbReference>